<dbReference type="AlphaFoldDB" id="A0AAV1ARN5"/>
<evidence type="ECO:0000313" key="3">
    <source>
        <dbReference type="Proteomes" id="UP001157006"/>
    </source>
</evidence>
<dbReference type="InterPro" id="IPR055301">
    <property type="entry name" value="Lea14-like_2"/>
</dbReference>
<protein>
    <recommendedName>
        <fullName evidence="4">Late embryogenesis abundant protein LEA-2 subgroup domain-containing protein</fullName>
    </recommendedName>
</protein>
<evidence type="ECO:0008006" key="4">
    <source>
        <dbReference type="Google" id="ProtNLM"/>
    </source>
</evidence>
<feature type="transmembrane region" description="Helical" evidence="1">
    <location>
        <begin position="27"/>
        <end position="53"/>
    </location>
</feature>
<keyword evidence="1" id="KW-0812">Transmembrane</keyword>
<evidence type="ECO:0000256" key="1">
    <source>
        <dbReference type="SAM" id="Phobius"/>
    </source>
</evidence>
<gene>
    <name evidence="2" type="ORF">VFH_V060280</name>
</gene>
<reference evidence="2 3" key="1">
    <citation type="submission" date="2023-01" db="EMBL/GenBank/DDBJ databases">
        <authorList>
            <person name="Kreplak J."/>
        </authorList>
    </citation>
    <scope>NUCLEOTIDE SEQUENCE [LARGE SCALE GENOMIC DNA]</scope>
</reference>
<keyword evidence="3" id="KW-1185">Reference proteome</keyword>
<keyword evidence="1" id="KW-0472">Membrane</keyword>
<evidence type="ECO:0000313" key="2">
    <source>
        <dbReference type="EMBL" id="CAI8612986.1"/>
    </source>
</evidence>
<dbReference type="Proteomes" id="UP001157006">
    <property type="component" value="Chromosome 5"/>
</dbReference>
<sequence>MKNTQTKQDQEQEHVLMIPPKKGTHTCITCFCIVLLLLLILVTVSVVLALTIFKPKQPKTTISSATLQSISPRLTLPVIDIQINVTLDIKILVENRNRASFKHEDGTSLLMYKGVEVGDTDIFPGLIPARSSTILPSRLVLQADKLASNMTGFVEDLLGGQLSLQTVTRIPGKITFLGFIKKHIVAVSNCQFVFGVHDMQIKSQICKNKAKL</sequence>
<organism evidence="2 3">
    <name type="scientific">Vicia faba</name>
    <name type="common">Broad bean</name>
    <name type="synonym">Faba vulgaris</name>
    <dbReference type="NCBI Taxonomy" id="3906"/>
    <lineage>
        <taxon>Eukaryota</taxon>
        <taxon>Viridiplantae</taxon>
        <taxon>Streptophyta</taxon>
        <taxon>Embryophyta</taxon>
        <taxon>Tracheophyta</taxon>
        <taxon>Spermatophyta</taxon>
        <taxon>Magnoliopsida</taxon>
        <taxon>eudicotyledons</taxon>
        <taxon>Gunneridae</taxon>
        <taxon>Pentapetalae</taxon>
        <taxon>rosids</taxon>
        <taxon>fabids</taxon>
        <taxon>Fabales</taxon>
        <taxon>Fabaceae</taxon>
        <taxon>Papilionoideae</taxon>
        <taxon>50 kb inversion clade</taxon>
        <taxon>NPAAA clade</taxon>
        <taxon>Hologalegina</taxon>
        <taxon>IRL clade</taxon>
        <taxon>Fabeae</taxon>
        <taxon>Vicia</taxon>
    </lineage>
</organism>
<dbReference type="Gene3D" id="2.60.40.1820">
    <property type="match status" value="1"/>
</dbReference>
<dbReference type="PANTHER" id="PTHR31852">
    <property type="entry name" value="LATE EMBRYOGENESIS ABUNDANT (LEA) HYDROXYPROLINE-RICH GLYCOPROTEIN FAMILY"/>
    <property type="match status" value="1"/>
</dbReference>
<keyword evidence="1" id="KW-1133">Transmembrane helix</keyword>
<dbReference type="EMBL" id="OX451740">
    <property type="protein sequence ID" value="CAI8612986.1"/>
    <property type="molecule type" value="Genomic_DNA"/>
</dbReference>
<proteinExistence type="predicted"/>
<name>A0AAV1ARN5_VICFA</name>
<accession>A0AAV1ARN5</accession>